<dbReference type="PANTHER" id="PTHR38442:SF1">
    <property type="entry name" value="INNER MEMBRANE PROTEIN"/>
    <property type="match status" value="1"/>
</dbReference>
<evidence type="ECO:0000313" key="3">
    <source>
        <dbReference type="Proteomes" id="UP001156215"/>
    </source>
</evidence>
<dbReference type="PANTHER" id="PTHR38442">
    <property type="entry name" value="INNER MEMBRANE PROTEIN-RELATED"/>
    <property type="match status" value="1"/>
</dbReference>
<feature type="transmembrane region" description="Helical" evidence="1">
    <location>
        <begin position="39"/>
        <end position="65"/>
    </location>
</feature>
<evidence type="ECO:0000256" key="1">
    <source>
        <dbReference type="SAM" id="Phobius"/>
    </source>
</evidence>
<gene>
    <name evidence="2" type="ORF">NB640_10625</name>
</gene>
<reference evidence="2" key="1">
    <citation type="journal article" date="2022" name="Front. Microbiol.">
        <title>New perspectives on an old grouping: The genomic and phenotypic variability of Oxalobacter formigenes and the implications for calcium oxalate stone prevention.</title>
        <authorList>
            <person name="Chmiel J.A."/>
            <person name="Carr C."/>
            <person name="Stuivenberg G.A."/>
            <person name="Venema R."/>
            <person name="Chanyi R.M."/>
            <person name="Al K.F."/>
            <person name="Giguere D."/>
            <person name="Say H."/>
            <person name="Akouris P.P."/>
            <person name="Dominguez Romero S.A."/>
            <person name="Kwong A."/>
            <person name="Tai V."/>
            <person name="Koval S.F."/>
            <person name="Razvi H."/>
            <person name="Bjazevic J."/>
            <person name="Burton J.P."/>
        </authorList>
    </citation>
    <scope>NUCLEOTIDE SEQUENCE</scope>
    <source>
        <strain evidence="2">WoOx3</strain>
    </source>
</reference>
<dbReference type="InterPro" id="IPR007383">
    <property type="entry name" value="DUF445"/>
</dbReference>
<dbReference type="KEGG" id="ovb:NB640_10625"/>
<feature type="transmembrane region" description="Helical" evidence="1">
    <location>
        <begin position="12"/>
        <end position="33"/>
    </location>
</feature>
<protein>
    <submittedName>
        <fullName evidence="2">DUF445 family protein</fullName>
    </submittedName>
</protein>
<dbReference type="GO" id="GO:0005886">
    <property type="term" value="C:plasma membrane"/>
    <property type="evidence" value="ECO:0007669"/>
    <property type="project" value="TreeGrafter"/>
</dbReference>
<feature type="transmembrane region" description="Helical" evidence="1">
    <location>
        <begin position="407"/>
        <end position="426"/>
    </location>
</feature>
<accession>A0A9E9LWQ5</accession>
<keyword evidence="1" id="KW-0812">Transmembrane</keyword>
<name>A0A9E9LWQ5_9BURK</name>
<keyword evidence="3" id="KW-1185">Reference proteome</keyword>
<keyword evidence="1" id="KW-0472">Membrane</keyword>
<proteinExistence type="predicted"/>
<evidence type="ECO:0000313" key="2">
    <source>
        <dbReference type="EMBL" id="WAW09671.1"/>
    </source>
</evidence>
<sequence>MKNLSRKQQLDRMKLIATGLMLLMAAVLVYSRLQAGRGIWHWVTAFSEAALIGALADWFAVVALFRHPLKLPIPRTAIIPENKERIAESLAVFIRNNFLSSTILMERMRAFHPAQRIGAWLSSRDKADMLSRQMILVLVGALAFIDDQRVGRILRNTIYKRLQQADLGSLIGQLLDVLTQNDQHQALLNEGLRRLSTVLDEPSTQRHVASIIIEVSRREHPKLLAMLGIVMDTEEFGMRLSATLVESMQNWLHDIGKNPSHPRRKQFDAVVENFISSMKNDPGYHRRVENWKQQLLTTPVVADYFETLWVQLRQWLQKDAGKSESRMQVRLSHTFRHFGRWVLDNPDLCDSINEHLIKITSNLSEELRTSVSQHIVSTIVQWDDKSLVRELELTVGRDLQFIRINGTLVGGIIGVTLHAFVLLLSAG</sequence>
<dbReference type="Pfam" id="PF04286">
    <property type="entry name" value="DUF445"/>
    <property type="match status" value="1"/>
</dbReference>
<dbReference type="EMBL" id="CP098242">
    <property type="protein sequence ID" value="WAW09671.1"/>
    <property type="molecule type" value="Genomic_DNA"/>
</dbReference>
<dbReference type="Proteomes" id="UP001156215">
    <property type="component" value="Chromosome"/>
</dbReference>
<dbReference type="RefSeq" id="WP_269308675.1">
    <property type="nucleotide sequence ID" value="NZ_CP098242.1"/>
</dbReference>
<dbReference type="AlphaFoldDB" id="A0A9E9LWQ5"/>
<organism evidence="2 3">
    <name type="scientific">Oxalobacter vibrioformis</name>
    <dbReference type="NCBI Taxonomy" id="933080"/>
    <lineage>
        <taxon>Bacteria</taxon>
        <taxon>Pseudomonadati</taxon>
        <taxon>Pseudomonadota</taxon>
        <taxon>Betaproteobacteria</taxon>
        <taxon>Burkholderiales</taxon>
        <taxon>Oxalobacteraceae</taxon>
        <taxon>Oxalobacter</taxon>
    </lineage>
</organism>
<keyword evidence="1" id="KW-1133">Transmembrane helix</keyword>